<gene>
    <name evidence="1" type="ORF">P775_11025</name>
</gene>
<proteinExistence type="predicted"/>
<reference evidence="1 2" key="1">
    <citation type="submission" date="2013-09" db="EMBL/GenBank/DDBJ databases">
        <title>Genome sequencing of Phaeobacter antarcticus sp. nov. SM1211.</title>
        <authorList>
            <person name="Zhang X.-Y."/>
            <person name="Liu C."/>
            <person name="Chen X.-L."/>
            <person name="Xie B.-B."/>
            <person name="Qin Q.-L."/>
            <person name="Rong J.-C."/>
            <person name="Zhang Y.-Z."/>
        </authorList>
    </citation>
    <scope>NUCLEOTIDE SEQUENCE [LARGE SCALE GENOMIC DNA]</scope>
    <source>
        <strain evidence="1 2">SM1211</strain>
    </source>
</reference>
<comment type="caution">
    <text evidence="1">The sequence shown here is derived from an EMBL/GenBank/DDBJ whole genome shotgun (WGS) entry which is preliminary data.</text>
</comment>
<dbReference type="OrthoDB" id="7691601at2"/>
<dbReference type="InterPro" id="IPR014974">
    <property type="entry name" value="DUF1833"/>
</dbReference>
<dbReference type="EMBL" id="AWWI01000066">
    <property type="protein sequence ID" value="PIL20193.1"/>
    <property type="molecule type" value="Genomic_DNA"/>
</dbReference>
<sequence length="176" mass="19536">MRRVSLNARQMIDAEMSEELPVVLMEITHPLLEAPIRLSSDNADLIEVIDTAQIRGTRSTWRGADPESEPYLHIIASVLLPSDLEDAPAAGTLVLDNLSPEMAKLLRSYTDLATISLATVMADMPNDPIEENIGLQITSSVITAAEITITYTYEERENEPFPKGRMSRSFFPGLHR</sequence>
<dbReference type="RefSeq" id="WP_099910966.1">
    <property type="nucleotide sequence ID" value="NZ_AWWI01000066.1"/>
</dbReference>
<dbReference type="Proteomes" id="UP000231259">
    <property type="component" value="Unassembled WGS sequence"/>
</dbReference>
<dbReference type="Pfam" id="PF08875">
    <property type="entry name" value="DUF1833"/>
    <property type="match status" value="1"/>
</dbReference>
<evidence type="ECO:0008006" key="3">
    <source>
        <dbReference type="Google" id="ProtNLM"/>
    </source>
</evidence>
<organism evidence="1 2">
    <name type="scientific">Puniceibacterium antarcticum</name>
    <dbReference type="NCBI Taxonomy" id="1206336"/>
    <lineage>
        <taxon>Bacteria</taxon>
        <taxon>Pseudomonadati</taxon>
        <taxon>Pseudomonadota</taxon>
        <taxon>Alphaproteobacteria</taxon>
        <taxon>Rhodobacterales</taxon>
        <taxon>Paracoccaceae</taxon>
        <taxon>Puniceibacterium</taxon>
    </lineage>
</organism>
<evidence type="ECO:0000313" key="1">
    <source>
        <dbReference type="EMBL" id="PIL20193.1"/>
    </source>
</evidence>
<dbReference type="AlphaFoldDB" id="A0A2G8RFC9"/>
<evidence type="ECO:0000313" key="2">
    <source>
        <dbReference type="Proteomes" id="UP000231259"/>
    </source>
</evidence>
<name>A0A2G8RFC9_9RHOB</name>
<protein>
    <recommendedName>
        <fullName evidence="3">DUF1833 domain-containing protein</fullName>
    </recommendedName>
</protein>
<keyword evidence="2" id="KW-1185">Reference proteome</keyword>
<accession>A0A2G8RFC9</accession>